<dbReference type="SUPFAM" id="SSF52091">
    <property type="entry name" value="SpoIIaa-like"/>
    <property type="match status" value="1"/>
</dbReference>
<dbReference type="Gene3D" id="3.30.750.24">
    <property type="entry name" value="STAS domain"/>
    <property type="match status" value="1"/>
</dbReference>
<keyword evidence="3" id="KW-1185">Reference proteome</keyword>
<evidence type="ECO:0000313" key="3">
    <source>
        <dbReference type="Proteomes" id="UP000317093"/>
    </source>
</evidence>
<dbReference type="Proteomes" id="UP000317093">
    <property type="component" value="Chromosome"/>
</dbReference>
<accession>A0A518B3F6</accession>
<dbReference type="EMBL" id="CP036279">
    <property type="protein sequence ID" value="QDU61530.1"/>
    <property type="molecule type" value="Genomic_DNA"/>
</dbReference>
<dbReference type="InterPro" id="IPR058548">
    <property type="entry name" value="MlaB-like_STAS"/>
</dbReference>
<dbReference type="PROSITE" id="PS50801">
    <property type="entry name" value="STAS"/>
    <property type="match status" value="1"/>
</dbReference>
<dbReference type="KEGG" id="knv:Pan216_23910"/>
<proteinExistence type="predicted"/>
<dbReference type="CDD" id="cd07043">
    <property type="entry name" value="STAS_anti-anti-sigma_factors"/>
    <property type="match status" value="1"/>
</dbReference>
<name>A0A518B3F6_9BACT</name>
<sequence length="116" mass="13040">MNPMKLRPELDGDRFIVRMEGEIDSSRCDCLAHFWDHYLDETLGDVWLDMSGVEEMDAQSVAVMVTLLRRQLEAGSAVTLEAAPQMLAHTLYKAGELREGGRLSLVEPRTEEPYAG</sequence>
<protein>
    <recommendedName>
        <fullName evidence="1">STAS domain-containing protein</fullName>
    </recommendedName>
</protein>
<organism evidence="2 3">
    <name type="scientific">Kolteria novifilia</name>
    <dbReference type="NCBI Taxonomy" id="2527975"/>
    <lineage>
        <taxon>Bacteria</taxon>
        <taxon>Pseudomonadati</taxon>
        <taxon>Planctomycetota</taxon>
        <taxon>Planctomycetia</taxon>
        <taxon>Kolteriales</taxon>
        <taxon>Kolteriaceae</taxon>
        <taxon>Kolteria</taxon>
    </lineage>
</organism>
<dbReference type="AlphaFoldDB" id="A0A518B3F6"/>
<feature type="domain" description="STAS" evidence="1">
    <location>
        <begin position="16"/>
        <end position="95"/>
    </location>
</feature>
<evidence type="ECO:0000313" key="2">
    <source>
        <dbReference type="EMBL" id="QDU61530.1"/>
    </source>
</evidence>
<dbReference type="Pfam" id="PF13466">
    <property type="entry name" value="STAS_2"/>
    <property type="match status" value="1"/>
</dbReference>
<dbReference type="InterPro" id="IPR002645">
    <property type="entry name" value="STAS_dom"/>
</dbReference>
<dbReference type="InterPro" id="IPR036513">
    <property type="entry name" value="STAS_dom_sf"/>
</dbReference>
<evidence type="ECO:0000259" key="1">
    <source>
        <dbReference type="PROSITE" id="PS50801"/>
    </source>
</evidence>
<gene>
    <name evidence="2" type="ORF">Pan216_23910</name>
</gene>
<reference evidence="2 3" key="1">
    <citation type="submission" date="2019-02" db="EMBL/GenBank/DDBJ databases">
        <title>Deep-cultivation of Planctomycetes and their phenomic and genomic characterization uncovers novel biology.</title>
        <authorList>
            <person name="Wiegand S."/>
            <person name="Jogler M."/>
            <person name="Boedeker C."/>
            <person name="Pinto D."/>
            <person name="Vollmers J."/>
            <person name="Rivas-Marin E."/>
            <person name="Kohn T."/>
            <person name="Peeters S.H."/>
            <person name="Heuer A."/>
            <person name="Rast P."/>
            <person name="Oberbeckmann S."/>
            <person name="Bunk B."/>
            <person name="Jeske O."/>
            <person name="Meyerdierks A."/>
            <person name="Storesund J.E."/>
            <person name="Kallscheuer N."/>
            <person name="Luecker S."/>
            <person name="Lage O.M."/>
            <person name="Pohl T."/>
            <person name="Merkel B.J."/>
            <person name="Hornburger P."/>
            <person name="Mueller R.-W."/>
            <person name="Bruemmer F."/>
            <person name="Labrenz M."/>
            <person name="Spormann A.M."/>
            <person name="Op den Camp H."/>
            <person name="Overmann J."/>
            <person name="Amann R."/>
            <person name="Jetten M.S.M."/>
            <person name="Mascher T."/>
            <person name="Medema M.H."/>
            <person name="Devos D.P."/>
            <person name="Kaster A.-K."/>
            <person name="Ovreas L."/>
            <person name="Rohde M."/>
            <person name="Galperin M.Y."/>
            <person name="Jogler C."/>
        </authorList>
    </citation>
    <scope>NUCLEOTIDE SEQUENCE [LARGE SCALE GENOMIC DNA]</scope>
    <source>
        <strain evidence="2 3">Pan216</strain>
    </source>
</reference>